<dbReference type="Proteomes" id="UP001151760">
    <property type="component" value="Unassembled WGS sequence"/>
</dbReference>
<evidence type="ECO:0000313" key="1">
    <source>
        <dbReference type="EMBL" id="GJS82156.1"/>
    </source>
</evidence>
<proteinExistence type="predicted"/>
<accession>A0ABQ4YYV1</accession>
<evidence type="ECO:0000313" key="2">
    <source>
        <dbReference type="Proteomes" id="UP001151760"/>
    </source>
</evidence>
<comment type="caution">
    <text evidence="1">The sequence shown here is derived from an EMBL/GenBank/DDBJ whole genome shotgun (WGS) entry which is preliminary data.</text>
</comment>
<keyword evidence="2" id="KW-1185">Reference proteome</keyword>
<name>A0ABQ4YYV1_9ASTR</name>
<organism evidence="1 2">
    <name type="scientific">Tanacetum coccineum</name>
    <dbReference type="NCBI Taxonomy" id="301880"/>
    <lineage>
        <taxon>Eukaryota</taxon>
        <taxon>Viridiplantae</taxon>
        <taxon>Streptophyta</taxon>
        <taxon>Embryophyta</taxon>
        <taxon>Tracheophyta</taxon>
        <taxon>Spermatophyta</taxon>
        <taxon>Magnoliopsida</taxon>
        <taxon>eudicotyledons</taxon>
        <taxon>Gunneridae</taxon>
        <taxon>Pentapetalae</taxon>
        <taxon>asterids</taxon>
        <taxon>campanulids</taxon>
        <taxon>Asterales</taxon>
        <taxon>Asteraceae</taxon>
        <taxon>Asteroideae</taxon>
        <taxon>Anthemideae</taxon>
        <taxon>Anthemidinae</taxon>
        <taxon>Tanacetum</taxon>
    </lineage>
</organism>
<protein>
    <submittedName>
        <fullName evidence="1">Uncharacterized protein</fullName>
    </submittedName>
</protein>
<sequence>MLMGRTLHERCDSREGTLETGRGCGLGARVSYKGEVVTSAGGSASPGGRVGPGEAGAQEFELAGDAACQGSLLKPGEDCGSGEDRVLPVLVVTCCAALGELAGISDGWRAVSGAGVERITSVCWGWECMPQSSVSIACAMRPSRASPGEVGSTGLWLGGWFGSAVISCPLRVLVAASQGAVAVSRKVLAEGGVCICVLTVGDRDEGWGACCSRGRVELVGASTGRVWCRGVGPSVWSGGDAACAFASREVVGRHVIA</sequence>
<reference evidence="1" key="1">
    <citation type="journal article" date="2022" name="Int. J. Mol. Sci.">
        <title>Draft Genome of Tanacetum Coccineum: Genomic Comparison of Closely Related Tanacetum-Family Plants.</title>
        <authorList>
            <person name="Yamashiro T."/>
            <person name="Shiraishi A."/>
            <person name="Nakayama K."/>
            <person name="Satake H."/>
        </authorList>
    </citation>
    <scope>NUCLEOTIDE SEQUENCE</scope>
</reference>
<dbReference type="EMBL" id="BQNB010010803">
    <property type="protein sequence ID" value="GJS82156.1"/>
    <property type="molecule type" value="Genomic_DNA"/>
</dbReference>
<reference evidence="1" key="2">
    <citation type="submission" date="2022-01" db="EMBL/GenBank/DDBJ databases">
        <authorList>
            <person name="Yamashiro T."/>
            <person name="Shiraishi A."/>
            <person name="Satake H."/>
            <person name="Nakayama K."/>
        </authorList>
    </citation>
    <scope>NUCLEOTIDE SEQUENCE</scope>
</reference>
<gene>
    <name evidence="1" type="ORF">Tco_0748697</name>
</gene>